<proteinExistence type="inferred from homology"/>
<dbReference type="SUPFAM" id="SSF56176">
    <property type="entry name" value="FAD-binding/transporter-associated domain-like"/>
    <property type="match status" value="1"/>
</dbReference>
<dbReference type="Gene3D" id="3.30.43.10">
    <property type="entry name" value="Uridine Diphospho-n-acetylenolpyruvylglucosamine Reductase, domain 2"/>
    <property type="match status" value="1"/>
</dbReference>
<gene>
    <name evidence="7" type="ORF">GCM10010412_052860</name>
</gene>
<protein>
    <submittedName>
        <fullName evidence="7">FAD-binding oxidoreductase</fullName>
    </submittedName>
</protein>
<dbReference type="InterPro" id="IPR050416">
    <property type="entry name" value="FAD-linked_Oxidoreductase"/>
</dbReference>
<dbReference type="Proteomes" id="UP001501666">
    <property type="component" value="Unassembled WGS sequence"/>
</dbReference>
<keyword evidence="4" id="KW-0274">FAD</keyword>
<dbReference type="Gene3D" id="3.30.465.10">
    <property type="match status" value="1"/>
</dbReference>
<keyword evidence="8" id="KW-1185">Reference proteome</keyword>
<dbReference type="InterPro" id="IPR006094">
    <property type="entry name" value="Oxid_FAD_bind_N"/>
</dbReference>
<organism evidence="7 8">
    <name type="scientific">Nonomuraea recticatena</name>
    <dbReference type="NCBI Taxonomy" id="46178"/>
    <lineage>
        <taxon>Bacteria</taxon>
        <taxon>Bacillati</taxon>
        <taxon>Actinomycetota</taxon>
        <taxon>Actinomycetes</taxon>
        <taxon>Streptosporangiales</taxon>
        <taxon>Streptosporangiaceae</taxon>
        <taxon>Nonomuraea</taxon>
    </lineage>
</organism>
<dbReference type="PROSITE" id="PS51387">
    <property type="entry name" value="FAD_PCMH"/>
    <property type="match status" value="1"/>
</dbReference>
<dbReference type="Gene3D" id="3.40.462.20">
    <property type="match status" value="1"/>
</dbReference>
<dbReference type="Pfam" id="PF01565">
    <property type="entry name" value="FAD_binding_4"/>
    <property type="match status" value="1"/>
</dbReference>
<comment type="similarity">
    <text evidence="2">Belongs to the oxygen-dependent FAD-linked oxidoreductase family.</text>
</comment>
<evidence type="ECO:0000256" key="1">
    <source>
        <dbReference type="ARBA" id="ARBA00001974"/>
    </source>
</evidence>
<comment type="cofactor">
    <cofactor evidence="1">
        <name>FAD</name>
        <dbReference type="ChEBI" id="CHEBI:57692"/>
    </cofactor>
</comment>
<evidence type="ECO:0000259" key="6">
    <source>
        <dbReference type="PROSITE" id="PS51387"/>
    </source>
</evidence>
<dbReference type="InterPro" id="IPR016169">
    <property type="entry name" value="FAD-bd_PCMH_sub2"/>
</dbReference>
<dbReference type="PANTHER" id="PTHR42973">
    <property type="entry name" value="BINDING OXIDOREDUCTASE, PUTATIVE (AFU_ORTHOLOGUE AFUA_1G17690)-RELATED"/>
    <property type="match status" value="1"/>
</dbReference>
<evidence type="ECO:0000313" key="8">
    <source>
        <dbReference type="Proteomes" id="UP001501666"/>
    </source>
</evidence>
<comment type="caution">
    <text evidence="7">The sequence shown here is derived from an EMBL/GenBank/DDBJ whole genome shotgun (WGS) entry which is preliminary data.</text>
</comment>
<sequence>MGRRPGGVGRATIDSMNDNLRERVEGAVHAPGDERYEVERRPWNRLVDHRPAVVVEAAGPGDVRAALLTAREREVPFAVQSTGHGTLVPADGGVLVKTTPMASVRVDPERRTARVGAGAIWSHVIAAAAPYGLAPVSGTPAIGVAGYTLGGGAGWLSRLHGYAADNLIGAEVVTAEGHSVTVSADEHPELFWALRGGGGNFAVVTSLEFRLHPVGPVHAGMALFPFERAADTLARYREWALSEPDELNTSVILMRMPGRGWVLAVRAFCVDGGEHALESLLEVAGPSLGGEFATMSFAEAATAFGGPPPPPMAVLQHIDLLDQVSDEAIDTIVKSADGTLTAIEVRHWGGAMARPEPGAGPVGHRRVPFSVIATSVLDGSDEREQVEGDQREVARALRPHAMGGTFLNFLYDPSRTATAYTAADHARLAEVKREWDPGNILGRSHNIAPASCIDPQGC</sequence>
<name>A0ABN3SCT9_9ACTN</name>
<feature type="domain" description="FAD-binding PCMH-type" evidence="6">
    <location>
        <begin position="47"/>
        <end position="214"/>
    </location>
</feature>
<keyword evidence="3" id="KW-0285">Flavoprotein</keyword>
<evidence type="ECO:0000256" key="5">
    <source>
        <dbReference type="ARBA" id="ARBA00023002"/>
    </source>
</evidence>
<evidence type="ECO:0000256" key="2">
    <source>
        <dbReference type="ARBA" id="ARBA00005466"/>
    </source>
</evidence>
<reference evidence="7 8" key="1">
    <citation type="journal article" date="2019" name="Int. J. Syst. Evol. Microbiol.">
        <title>The Global Catalogue of Microorganisms (GCM) 10K type strain sequencing project: providing services to taxonomists for standard genome sequencing and annotation.</title>
        <authorList>
            <consortium name="The Broad Institute Genomics Platform"/>
            <consortium name="The Broad Institute Genome Sequencing Center for Infectious Disease"/>
            <person name="Wu L."/>
            <person name="Ma J."/>
        </authorList>
    </citation>
    <scope>NUCLEOTIDE SEQUENCE [LARGE SCALE GENOMIC DNA]</scope>
    <source>
        <strain evidence="7 8">JCM 6835</strain>
    </source>
</reference>
<dbReference type="EMBL" id="BAAATE010000014">
    <property type="protein sequence ID" value="GAA2672695.1"/>
    <property type="molecule type" value="Genomic_DNA"/>
</dbReference>
<keyword evidence="5" id="KW-0560">Oxidoreductase</keyword>
<dbReference type="RefSeq" id="WP_346150021.1">
    <property type="nucleotide sequence ID" value="NZ_BAAATE010000014.1"/>
</dbReference>
<dbReference type="InterPro" id="IPR036318">
    <property type="entry name" value="FAD-bd_PCMH-like_sf"/>
</dbReference>
<accession>A0ABN3SCT9</accession>
<evidence type="ECO:0000256" key="4">
    <source>
        <dbReference type="ARBA" id="ARBA00022827"/>
    </source>
</evidence>
<dbReference type="InterPro" id="IPR016167">
    <property type="entry name" value="FAD-bd_PCMH_sub1"/>
</dbReference>
<dbReference type="PANTHER" id="PTHR42973:SF39">
    <property type="entry name" value="FAD-BINDING PCMH-TYPE DOMAIN-CONTAINING PROTEIN"/>
    <property type="match status" value="1"/>
</dbReference>
<dbReference type="InterPro" id="IPR016166">
    <property type="entry name" value="FAD-bd_PCMH"/>
</dbReference>
<evidence type="ECO:0000313" key="7">
    <source>
        <dbReference type="EMBL" id="GAA2672695.1"/>
    </source>
</evidence>
<evidence type="ECO:0000256" key="3">
    <source>
        <dbReference type="ARBA" id="ARBA00022630"/>
    </source>
</evidence>